<sequence length="487" mass="53894">MTVWEEVRDLIGTGDAFKVAARVADLDDAGRKEVARELPGHVEAARRDVERPLRERSERLSRIRLERGEAYKRFARERGVPLREIHRRWAETLGWSGDMEGTWEDPRLKLPESEREYPSPSEYDAWIDTMRVAGAGTLPTTAAVVAWLHRSDFERRDRSADLVEPVLQAIAARPAEWQADLAVRLALRVRVRRDRWAGDPRDRNLPLTFALLGRTGTTPPEHDPLVLVWVDTPPTADRLRGDRLLDVLLPRLFEAQGVGRALSGERADPPAAESWLGTLHALAAEGRVDREMLLRGCVSRFLRGGSTTELRFFARLHELLEPSPAEVASRVGDYLRLLPVAPGPVAKLAFKHLDRLDSLDPDKVDEALSGLLFRTEGGLVQAGLAWLDRFLRQEPVRADGLAPSLAVALGHQAATVQERAVRVAVEHAASFGPVGAETVRDVTGQLPPDLRSRLSAAFGEASSGGSGPERPGLTAGASNDRESRRWE</sequence>
<organism evidence="2 3">
    <name type="scientific">Planobispora rosea</name>
    <dbReference type="NCBI Taxonomy" id="35762"/>
    <lineage>
        <taxon>Bacteria</taxon>
        <taxon>Bacillati</taxon>
        <taxon>Actinomycetota</taxon>
        <taxon>Actinomycetes</taxon>
        <taxon>Streptosporangiales</taxon>
        <taxon>Streptosporangiaceae</taxon>
        <taxon>Planobispora</taxon>
    </lineage>
</organism>
<name>A0A8J3RTK5_PLARO</name>
<gene>
    <name evidence="2" type="ORF">Pro02_11740</name>
</gene>
<evidence type="ECO:0000313" key="2">
    <source>
        <dbReference type="EMBL" id="GIH82766.1"/>
    </source>
</evidence>
<proteinExistence type="predicted"/>
<dbReference type="EMBL" id="BOOI01000009">
    <property type="protein sequence ID" value="GIH82766.1"/>
    <property type="molecule type" value="Genomic_DNA"/>
</dbReference>
<dbReference type="AlphaFoldDB" id="A0A8J3RTK5"/>
<evidence type="ECO:0000256" key="1">
    <source>
        <dbReference type="SAM" id="MobiDB-lite"/>
    </source>
</evidence>
<accession>A0A8J3RTK5</accession>
<dbReference type="RefSeq" id="WP_189241789.1">
    <property type="nucleotide sequence ID" value="NZ_BMQP01000004.1"/>
</dbReference>
<feature type="region of interest" description="Disordered" evidence="1">
    <location>
        <begin position="451"/>
        <end position="487"/>
    </location>
</feature>
<reference evidence="2" key="1">
    <citation type="submission" date="2021-01" db="EMBL/GenBank/DDBJ databases">
        <title>Whole genome shotgun sequence of Planobispora rosea NBRC 15558.</title>
        <authorList>
            <person name="Komaki H."/>
            <person name="Tamura T."/>
        </authorList>
    </citation>
    <scope>NUCLEOTIDE SEQUENCE</scope>
    <source>
        <strain evidence="2">NBRC 15558</strain>
    </source>
</reference>
<keyword evidence="3" id="KW-1185">Reference proteome</keyword>
<dbReference type="Proteomes" id="UP000655044">
    <property type="component" value="Unassembled WGS sequence"/>
</dbReference>
<comment type="caution">
    <text evidence="2">The sequence shown here is derived from an EMBL/GenBank/DDBJ whole genome shotgun (WGS) entry which is preliminary data.</text>
</comment>
<evidence type="ECO:0000313" key="3">
    <source>
        <dbReference type="Proteomes" id="UP000655044"/>
    </source>
</evidence>
<protein>
    <submittedName>
        <fullName evidence="2">Uncharacterized protein</fullName>
    </submittedName>
</protein>